<protein>
    <submittedName>
        <fullName evidence="1">Uncharacterized protein</fullName>
    </submittedName>
</protein>
<sequence length="32" mass="3839">MIHDILWHFSVYADIQYNDKCLSQRRKTGQGD</sequence>
<reference evidence="1" key="2">
    <citation type="journal article" date="2015" name="Data Brief">
        <title>Shoot transcriptome of the giant reed, Arundo donax.</title>
        <authorList>
            <person name="Barrero R.A."/>
            <person name="Guerrero F.D."/>
            <person name="Moolhuijzen P."/>
            <person name="Goolsby J.A."/>
            <person name="Tidwell J."/>
            <person name="Bellgard S.E."/>
            <person name="Bellgard M.I."/>
        </authorList>
    </citation>
    <scope>NUCLEOTIDE SEQUENCE</scope>
    <source>
        <tissue evidence="1">Shoot tissue taken approximately 20 cm above the soil surface</tissue>
    </source>
</reference>
<accession>A0A0A9FKW0</accession>
<dbReference type="EMBL" id="GBRH01186017">
    <property type="protein sequence ID" value="JAE11879.1"/>
    <property type="molecule type" value="Transcribed_RNA"/>
</dbReference>
<proteinExistence type="predicted"/>
<organism evidence="1">
    <name type="scientific">Arundo donax</name>
    <name type="common">Giant reed</name>
    <name type="synonym">Donax arundinaceus</name>
    <dbReference type="NCBI Taxonomy" id="35708"/>
    <lineage>
        <taxon>Eukaryota</taxon>
        <taxon>Viridiplantae</taxon>
        <taxon>Streptophyta</taxon>
        <taxon>Embryophyta</taxon>
        <taxon>Tracheophyta</taxon>
        <taxon>Spermatophyta</taxon>
        <taxon>Magnoliopsida</taxon>
        <taxon>Liliopsida</taxon>
        <taxon>Poales</taxon>
        <taxon>Poaceae</taxon>
        <taxon>PACMAD clade</taxon>
        <taxon>Arundinoideae</taxon>
        <taxon>Arundineae</taxon>
        <taxon>Arundo</taxon>
    </lineage>
</organism>
<reference evidence="1" key="1">
    <citation type="submission" date="2014-09" db="EMBL/GenBank/DDBJ databases">
        <authorList>
            <person name="Magalhaes I.L.F."/>
            <person name="Oliveira U."/>
            <person name="Santos F.R."/>
            <person name="Vidigal T.H.D.A."/>
            <person name="Brescovit A.D."/>
            <person name="Santos A.J."/>
        </authorList>
    </citation>
    <scope>NUCLEOTIDE SEQUENCE</scope>
    <source>
        <tissue evidence="1">Shoot tissue taken approximately 20 cm above the soil surface</tissue>
    </source>
</reference>
<name>A0A0A9FKW0_ARUDO</name>
<dbReference type="AlphaFoldDB" id="A0A0A9FKW0"/>
<evidence type="ECO:0000313" key="1">
    <source>
        <dbReference type="EMBL" id="JAE11879.1"/>
    </source>
</evidence>